<feature type="compositionally biased region" description="Basic and acidic residues" evidence="1">
    <location>
        <begin position="1"/>
        <end position="23"/>
    </location>
</feature>
<accession>B8AN28</accession>
<feature type="region of interest" description="Disordered" evidence="1">
    <location>
        <begin position="100"/>
        <end position="144"/>
    </location>
</feature>
<feature type="compositionally biased region" description="Basic residues" evidence="1">
    <location>
        <begin position="106"/>
        <end position="122"/>
    </location>
</feature>
<reference evidence="2 3" key="1">
    <citation type="journal article" date="2005" name="PLoS Biol.">
        <title>The genomes of Oryza sativa: a history of duplications.</title>
        <authorList>
            <person name="Yu J."/>
            <person name="Wang J."/>
            <person name="Lin W."/>
            <person name="Li S."/>
            <person name="Li H."/>
            <person name="Zhou J."/>
            <person name="Ni P."/>
            <person name="Dong W."/>
            <person name="Hu S."/>
            <person name="Zeng C."/>
            <person name="Zhang J."/>
            <person name="Zhang Y."/>
            <person name="Li R."/>
            <person name="Xu Z."/>
            <person name="Li S."/>
            <person name="Li X."/>
            <person name="Zheng H."/>
            <person name="Cong L."/>
            <person name="Lin L."/>
            <person name="Yin J."/>
            <person name="Geng J."/>
            <person name="Li G."/>
            <person name="Shi J."/>
            <person name="Liu J."/>
            <person name="Lv H."/>
            <person name="Li J."/>
            <person name="Wang J."/>
            <person name="Deng Y."/>
            <person name="Ran L."/>
            <person name="Shi X."/>
            <person name="Wang X."/>
            <person name="Wu Q."/>
            <person name="Li C."/>
            <person name="Ren X."/>
            <person name="Wang J."/>
            <person name="Wang X."/>
            <person name="Li D."/>
            <person name="Liu D."/>
            <person name="Zhang X."/>
            <person name="Ji Z."/>
            <person name="Zhao W."/>
            <person name="Sun Y."/>
            <person name="Zhang Z."/>
            <person name="Bao J."/>
            <person name="Han Y."/>
            <person name="Dong L."/>
            <person name="Ji J."/>
            <person name="Chen P."/>
            <person name="Wu S."/>
            <person name="Liu J."/>
            <person name="Xiao Y."/>
            <person name="Bu D."/>
            <person name="Tan J."/>
            <person name="Yang L."/>
            <person name="Ye C."/>
            <person name="Zhang J."/>
            <person name="Xu J."/>
            <person name="Zhou Y."/>
            <person name="Yu Y."/>
            <person name="Zhang B."/>
            <person name="Zhuang S."/>
            <person name="Wei H."/>
            <person name="Liu B."/>
            <person name="Lei M."/>
            <person name="Yu H."/>
            <person name="Li Y."/>
            <person name="Xu H."/>
            <person name="Wei S."/>
            <person name="He X."/>
            <person name="Fang L."/>
            <person name="Zhang Z."/>
            <person name="Zhang Y."/>
            <person name="Huang X."/>
            <person name="Su Z."/>
            <person name="Tong W."/>
            <person name="Li J."/>
            <person name="Tong Z."/>
            <person name="Li S."/>
            <person name="Ye J."/>
            <person name="Wang L."/>
            <person name="Fang L."/>
            <person name="Lei T."/>
            <person name="Chen C."/>
            <person name="Chen H."/>
            <person name="Xu Z."/>
            <person name="Li H."/>
            <person name="Huang H."/>
            <person name="Zhang F."/>
            <person name="Xu H."/>
            <person name="Li N."/>
            <person name="Zhao C."/>
            <person name="Li S."/>
            <person name="Dong L."/>
            <person name="Huang Y."/>
            <person name="Li L."/>
            <person name="Xi Y."/>
            <person name="Qi Q."/>
            <person name="Li W."/>
            <person name="Zhang B."/>
            <person name="Hu W."/>
            <person name="Zhang Y."/>
            <person name="Tian X."/>
            <person name="Jiao Y."/>
            <person name="Liang X."/>
            <person name="Jin J."/>
            <person name="Gao L."/>
            <person name="Zheng W."/>
            <person name="Hao B."/>
            <person name="Liu S."/>
            <person name="Wang W."/>
            <person name="Yuan L."/>
            <person name="Cao M."/>
            <person name="McDermott J."/>
            <person name="Samudrala R."/>
            <person name="Wang J."/>
            <person name="Wong G.K."/>
            <person name="Yang H."/>
        </authorList>
    </citation>
    <scope>NUCLEOTIDE SEQUENCE [LARGE SCALE GENOMIC DNA]</scope>
    <source>
        <strain evidence="3">cv. 93-11</strain>
    </source>
</reference>
<dbReference type="EMBL" id="CM000128">
    <property type="protein sequence ID" value="EEC75799.1"/>
    <property type="molecule type" value="Genomic_DNA"/>
</dbReference>
<name>B8AN28_ORYSI</name>
<proteinExistence type="predicted"/>
<protein>
    <submittedName>
        <fullName evidence="2">Uncharacterized protein</fullName>
    </submittedName>
</protein>
<feature type="compositionally biased region" description="Polar residues" evidence="1">
    <location>
        <begin position="227"/>
        <end position="236"/>
    </location>
</feature>
<dbReference type="AlphaFoldDB" id="B8AN28"/>
<evidence type="ECO:0000256" key="1">
    <source>
        <dbReference type="SAM" id="MobiDB-lite"/>
    </source>
</evidence>
<evidence type="ECO:0000313" key="2">
    <source>
        <dbReference type="EMBL" id="EEC75799.1"/>
    </source>
</evidence>
<organism evidence="2 3">
    <name type="scientific">Oryza sativa subsp. indica</name>
    <name type="common">Rice</name>
    <dbReference type="NCBI Taxonomy" id="39946"/>
    <lineage>
        <taxon>Eukaryota</taxon>
        <taxon>Viridiplantae</taxon>
        <taxon>Streptophyta</taxon>
        <taxon>Embryophyta</taxon>
        <taxon>Tracheophyta</taxon>
        <taxon>Spermatophyta</taxon>
        <taxon>Magnoliopsida</taxon>
        <taxon>Liliopsida</taxon>
        <taxon>Poales</taxon>
        <taxon>Poaceae</taxon>
        <taxon>BOP clade</taxon>
        <taxon>Oryzoideae</taxon>
        <taxon>Oryzeae</taxon>
        <taxon>Oryzinae</taxon>
        <taxon>Oryza</taxon>
        <taxon>Oryza sativa</taxon>
    </lineage>
</organism>
<dbReference type="Proteomes" id="UP000007015">
    <property type="component" value="Chromosome 3"/>
</dbReference>
<dbReference type="Gramene" id="BGIOSGA010187-TA">
    <property type="protein sequence ID" value="BGIOSGA010187-PA"/>
    <property type="gene ID" value="BGIOSGA010187"/>
</dbReference>
<feature type="region of interest" description="Disordered" evidence="1">
    <location>
        <begin position="1"/>
        <end position="46"/>
    </location>
</feature>
<keyword evidence="3" id="KW-1185">Reference proteome</keyword>
<evidence type="ECO:0000313" key="3">
    <source>
        <dbReference type="Proteomes" id="UP000007015"/>
    </source>
</evidence>
<dbReference type="HOGENOM" id="CLU_1130619_0_0_1"/>
<gene>
    <name evidence="2" type="ORF">OsI_12735</name>
</gene>
<sequence>MEQRRQQQMPHPEEPRGGGDLHGGRRTAPPVLAEDEGAEGGGGARAHRSLLAKAAELGVDGIGAWRRRLKNGRRGRSRRGEHRVGVLALARWRSLLRRRPPEEPRRPRRLLLPRLRTPRRSRAAPAATCSCDSRRRRRRKEEEQKQEDGCCRFVDLLPRFWRTIFGKTLPRAVRGHERAGRRPPQLSKAAVSSPRVGSRQGGIALPCVGARSSAGARTLAPRKPKSDVSSWSTGHRSTVLHCEGPN</sequence>
<feature type="region of interest" description="Disordered" evidence="1">
    <location>
        <begin position="174"/>
        <end position="246"/>
    </location>
</feature>